<evidence type="ECO:0000259" key="1">
    <source>
        <dbReference type="SMART" id="SM00867"/>
    </source>
</evidence>
<reference evidence="2 3" key="1">
    <citation type="submission" date="2022-06" db="EMBL/GenBank/DDBJ databases">
        <title>Runella sp. S5 genome sequencing.</title>
        <authorList>
            <person name="Park S."/>
        </authorList>
    </citation>
    <scope>NUCLEOTIDE SEQUENCE [LARGE SCALE GENOMIC DNA]</scope>
    <source>
        <strain evidence="2 3">S5</strain>
    </source>
</reference>
<dbReference type="PANTHER" id="PTHR34406">
    <property type="entry name" value="PROTEIN YCEI"/>
    <property type="match status" value="1"/>
</dbReference>
<dbReference type="Gene3D" id="2.40.128.110">
    <property type="entry name" value="Lipid/polyisoprenoid-binding, YceI-like"/>
    <property type="match status" value="1"/>
</dbReference>
<sequence length="182" mass="20604">MKFKLIIGYIALFTLASNWVFGQDSWKIDSTRLVFYISNAGLDVEGSMTGITAQIKFSKNKLDRSLFVAEAKPETIHTGIKLRDKHLKKADYFDIEKYPTIKIESKKIIQSKNGFDAYCAITLKGQTKEIVIPFMFKQTNRKAEFKGTFSLNRLDFGLGEKSIVLSDTVKIDIWAGTSRGTN</sequence>
<dbReference type="RefSeq" id="WP_253525384.1">
    <property type="nucleotide sequence ID" value="NZ_JAMZEL010000001.1"/>
</dbReference>
<feature type="domain" description="Lipid/polyisoprenoid-binding YceI-like" evidence="1">
    <location>
        <begin position="25"/>
        <end position="178"/>
    </location>
</feature>
<evidence type="ECO:0000313" key="3">
    <source>
        <dbReference type="Proteomes" id="UP001204772"/>
    </source>
</evidence>
<proteinExistence type="predicted"/>
<dbReference type="Pfam" id="PF04264">
    <property type="entry name" value="YceI"/>
    <property type="match status" value="1"/>
</dbReference>
<gene>
    <name evidence="2" type="ORF">NCI00_04355</name>
</gene>
<dbReference type="SMART" id="SM00867">
    <property type="entry name" value="YceI"/>
    <property type="match status" value="1"/>
</dbReference>
<dbReference type="EMBL" id="JAMZEL010000001">
    <property type="protein sequence ID" value="MCP1381640.1"/>
    <property type="molecule type" value="Genomic_DNA"/>
</dbReference>
<organism evidence="2 3">
    <name type="scientific">Runella salmonicolor</name>
    <dbReference type="NCBI Taxonomy" id="2950278"/>
    <lineage>
        <taxon>Bacteria</taxon>
        <taxon>Pseudomonadati</taxon>
        <taxon>Bacteroidota</taxon>
        <taxon>Cytophagia</taxon>
        <taxon>Cytophagales</taxon>
        <taxon>Spirosomataceae</taxon>
        <taxon>Runella</taxon>
    </lineage>
</organism>
<protein>
    <submittedName>
        <fullName evidence="2">YceI family protein</fullName>
    </submittedName>
</protein>
<dbReference type="InterPro" id="IPR007372">
    <property type="entry name" value="Lipid/polyisoprenoid-bd_YceI"/>
</dbReference>
<dbReference type="InterPro" id="IPR036761">
    <property type="entry name" value="TTHA0802/YceI-like_sf"/>
</dbReference>
<comment type="caution">
    <text evidence="2">The sequence shown here is derived from an EMBL/GenBank/DDBJ whole genome shotgun (WGS) entry which is preliminary data.</text>
</comment>
<evidence type="ECO:0000313" key="2">
    <source>
        <dbReference type="EMBL" id="MCP1381640.1"/>
    </source>
</evidence>
<dbReference type="SUPFAM" id="SSF101874">
    <property type="entry name" value="YceI-like"/>
    <property type="match status" value="1"/>
</dbReference>
<keyword evidence="3" id="KW-1185">Reference proteome</keyword>
<dbReference type="PANTHER" id="PTHR34406:SF1">
    <property type="entry name" value="PROTEIN YCEI"/>
    <property type="match status" value="1"/>
</dbReference>
<dbReference type="Proteomes" id="UP001204772">
    <property type="component" value="Unassembled WGS sequence"/>
</dbReference>
<accession>A0ABT1FIP8</accession>
<name>A0ABT1FIP8_9BACT</name>